<evidence type="ECO:0000256" key="6">
    <source>
        <dbReference type="SAM" id="Phobius"/>
    </source>
</evidence>
<feature type="transmembrane region" description="Helical" evidence="6">
    <location>
        <begin position="54"/>
        <end position="73"/>
    </location>
</feature>
<evidence type="ECO:0000256" key="2">
    <source>
        <dbReference type="ARBA" id="ARBA00007590"/>
    </source>
</evidence>
<comment type="subcellular location">
    <subcellularLocation>
        <location evidence="1">Membrane</location>
    </subcellularLocation>
</comment>
<feature type="transmembrane region" description="Helical" evidence="6">
    <location>
        <begin position="6"/>
        <end position="23"/>
    </location>
</feature>
<evidence type="ECO:0000313" key="7">
    <source>
        <dbReference type="EMBL" id="KAJ0399800.1"/>
    </source>
</evidence>
<protein>
    <recommendedName>
        <fullName evidence="9">Transmembrane protein 14C</fullName>
    </recommendedName>
</protein>
<dbReference type="InterPro" id="IPR005349">
    <property type="entry name" value="TMEM14"/>
</dbReference>
<dbReference type="PANTHER" id="PTHR12668:SF53">
    <property type="entry name" value="TMEM14 PROTEIN HOMOLOG YJR085C"/>
    <property type="match status" value="1"/>
</dbReference>
<comment type="similarity">
    <text evidence="2">Belongs to the TMEM14 family.</text>
</comment>
<evidence type="ECO:0000256" key="1">
    <source>
        <dbReference type="ARBA" id="ARBA00004370"/>
    </source>
</evidence>
<evidence type="ECO:0008006" key="9">
    <source>
        <dbReference type="Google" id="ProtNLM"/>
    </source>
</evidence>
<dbReference type="AlphaFoldDB" id="A0AAD5QA43"/>
<evidence type="ECO:0000313" key="8">
    <source>
        <dbReference type="Proteomes" id="UP001209570"/>
    </source>
</evidence>
<keyword evidence="3 6" id="KW-0812">Transmembrane</keyword>
<dbReference type="GO" id="GO:0016020">
    <property type="term" value="C:membrane"/>
    <property type="evidence" value="ECO:0007669"/>
    <property type="project" value="UniProtKB-SubCell"/>
</dbReference>
<keyword evidence="4 6" id="KW-1133">Transmembrane helix</keyword>
<dbReference type="Proteomes" id="UP001209570">
    <property type="component" value="Unassembled WGS sequence"/>
</dbReference>
<dbReference type="EMBL" id="JAKCXM010000171">
    <property type="protein sequence ID" value="KAJ0399800.1"/>
    <property type="molecule type" value="Genomic_DNA"/>
</dbReference>
<dbReference type="Pfam" id="PF03647">
    <property type="entry name" value="Tmemb_14"/>
    <property type="match status" value="1"/>
</dbReference>
<keyword evidence="8" id="KW-1185">Reference proteome</keyword>
<comment type="caution">
    <text evidence="7">The sequence shown here is derived from an EMBL/GenBank/DDBJ whole genome shotgun (WGS) entry which is preliminary data.</text>
</comment>
<dbReference type="PANTHER" id="PTHR12668">
    <property type="entry name" value="TRANSMEMBRANE PROTEIN 14, 15"/>
    <property type="match status" value="1"/>
</dbReference>
<evidence type="ECO:0000256" key="4">
    <source>
        <dbReference type="ARBA" id="ARBA00022989"/>
    </source>
</evidence>
<sequence>MSSHHPTYTMAALLGAGGVMGYIKTKSMPSLVAGVTLGAGFGVAGYMLQQGNMTQGHGAALFFSTITMSAMGVRAMRSRKTLPIAVSSLGALSSAYHAHRFTQWLGQE</sequence>
<keyword evidence="5 6" id="KW-0472">Membrane</keyword>
<accession>A0AAD5QA43</accession>
<evidence type="ECO:0000256" key="5">
    <source>
        <dbReference type="ARBA" id="ARBA00023136"/>
    </source>
</evidence>
<proteinExistence type="inferred from homology"/>
<evidence type="ECO:0000256" key="3">
    <source>
        <dbReference type="ARBA" id="ARBA00022692"/>
    </source>
</evidence>
<feature type="transmembrane region" description="Helical" evidence="6">
    <location>
        <begin position="30"/>
        <end position="48"/>
    </location>
</feature>
<dbReference type="Gene3D" id="1.10.10.1740">
    <property type="entry name" value="Transmembrane protein 14-like"/>
    <property type="match status" value="1"/>
</dbReference>
<reference evidence="7" key="1">
    <citation type="submission" date="2021-12" db="EMBL/GenBank/DDBJ databases">
        <title>Prjna785345.</title>
        <authorList>
            <person name="Rujirawat T."/>
            <person name="Krajaejun T."/>
        </authorList>
    </citation>
    <scope>NUCLEOTIDE SEQUENCE</scope>
    <source>
        <strain evidence="7">Pi057C3</strain>
    </source>
</reference>
<name>A0AAD5QA43_PYTIN</name>
<gene>
    <name evidence="7" type="ORF">P43SY_002945</name>
</gene>
<dbReference type="InterPro" id="IPR044890">
    <property type="entry name" value="TMEM14_sf"/>
</dbReference>
<organism evidence="7 8">
    <name type="scientific">Pythium insidiosum</name>
    <name type="common">Pythiosis disease agent</name>
    <dbReference type="NCBI Taxonomy" id="114742"/>
    <lineage>
        <taxon>Eukaryota</taxon>
        <taxon>Sar</taxon>
        <taxon>Stramenopiles</taxon>
        <taxon>Oomycota</taxon>
        <taxon>Peronosporomycetes</taxon>
        <taxon>Pythiales</taxon>
        <taxon>Pythiaceae</taxon>
        <taxon>Pythium</taxon>
    </lineage>
</organism>